<gene>
    <name evidence="2" type="ORF">Fuma_05692</name>
</gene>
<reference evidence="2 3" key="1">
    <citation type="journal article" date="2016" name="Front. Microbiol.">
        <title>Fuerstia marisgermanicae gen. nov., sp. nov., an Unusual Member of the Phylum Planctomycetes from the German Wadden Sea.</title>
        <authorList>
            <person name="Kohn T."/>
            <person name="Heuer A."/>
            <person name="Jogler M."/>
            <person name="Vollmers J."/>
            <person name="Boedeker C."/>
            <person name="Bunk B."/>
            <person name="Rast P."/>
            <person name="Borchert D."/>
            <person name="Glockner I."/>
            <person name="Freese H.M."/>
            <person name="Klenk H.P."/>
            <person name="Overmann J."/>
            <person name="Kaster A.K."/>
            <person name="Rohde M."/>
            <person name="Wiegand S."/>
            <person name="Jogler C."/>
        </authorList>
    </citation>
    <scope>NUCLEOTIDE SEQUENCE [LARGE SCALE GENOMIC DNA]</scope>
    <source>
        <strain evidence="2 3">NH11</strain>
    </source>
</reference>
<feature type="domain" description="VWFA" evidence="1">
    <location>
        <begin position="77"/>
        <end position="253"/>
    </location>
</feature>
<protein>
    <recommendedName>
        <fullName evidence="1">VWFA domain-containing protein</fullName>
    </recommendedName>
</protein>
<dbReference type="PANTHER" id="PTHR33608">
    <property type="entry name" value="BLL2464 PROTEIN"/>
    <property type="match status" value="1"/>
</dbReference>
<dbReference type="PANTHER" id="PTHR33608:SF7">
    <property type="entry name" value="DUF58 DOMAIN-CONTAINING PROTEIN"/>
    <property type="match status" value="1"/>
</dbReference>
<evidence type="ECO:0000259" key="1">
    <source>
        <dbReference type="SMART" id="SM00327"/>
    </source>
</evidence>
<sequence length="291" mass="33250">MLFPSDFLTRLEYLSIMSKRVFRGSLLAQRRTMQMGSGIEFSEHREYSHGDDLRYLDWNIYARHGDLLLKRFQEEQDLHVYLMLDCSRSMAFGQPAKFDLARQLTAALAYIALADLDRIAVVAYADGIFTEFPITRGKARIMALMKFLEDLPTSGQDTNLAHAVQGLLHRGSRSGLAVVISDLFDEHGFQGGLDQLRHRRFDAHVLQLHDPKEADPNLLGDVEFVDMETESERMVTVTEKNVRTYKKLFQQHQQSVRDYCTNYGLGCTQSPSIVPFDDLVMSMMRTSAVGR</sequence>
<keyword evidence="3" id="KW-1185">Reference proteome</keyword>
<dbReference type="InterPro" id="IPR036465">
    <property type="entry name" value="vWFA_dom_sf"/>
</dbReference>
<dbReference type="STRING" id="1891926.Fuma_05692"/>
<dbReference type="Gene3D" id="3.40.50.410">
    <property type="entry name" value="von Willebrand factor, type A domain"/>
    <property type="match status" value="1"/>
</dbReference>
<evidence type="ECO:0000313" key="2">
    <source>
        <dbReference type="EMBL" id="APZ96029.1"/>
    </source>
</evidence>
<dbReference type="EMBL" id="CP017641">
    <property type="protein sequence ID" value="APZ96029.1"/>
    <property type="molecule type" value="Genomic_DNA"/>
</dbReference>
<dbReference type="Pfam" id="PF01882">
    <property type="entry name" value="DUF58"/>
    <property type="match status" value="1"/>
</dbReference>
<dbReference type="OrthoDB" id="9780819at2"/>
<proteinExistence type="predicted"/>
<dbReference type="Proteomes" id="UP000187735">
    <property type="component" value="Chromosome"/>
</dbReference>
<dbReference type="InterPro" id="IPR002881">
    <property type="entry name" value="DUF58"/>
</dbReference>
<dbReference type="SUPFAM" id="SSF53300">
    <property type="entry name" value="vWA-like"/>
    <property type="match status" value="1"/>
</dbReference>
<dbReference type="KEGG" id="fmr:Fuma_05692"/>
<dbReference type="SMART" id="SM00327">
    <property type="entry name" value="VWA"/>
    <property type="match status" value="1"/>
</dbReference>
<accession>A0A1P8WPP0</accession>
<evidence type="ECO:0000313" key="3">
    <source>
        <dbReference type="Proteomes" id="UP000187735"/>
    </source>
</evidence>
<dbReference type="InterPro" id="IPR002035">
    <property type="entry name" value="VWF_A"/>
</dbReference>
<name>A0A1P8WPP0_9PLAN</name>
<organism evidence="2 3">
    <name type="scientific">Fuerstiella marisgermanici</name>
    <dbReference type="NCBI Taxonomy" id="1891926"/>
    <lineage>
        <taxon>Bacteria</taxon>
        <taxon>Pseudomonadati</taxon>
        <taxon>Planctomycetota</taxon>
        <taxon>Planctomycetia</taxon>
        <taxon>Planctomycetales</taxon>
        <taxon>Planctomycetaceae</taxon>
        <taxon>Fuerstiella</taxon>
    </lineage>
</organism>
<dbReference type="CDD" id="cd00198">
    <property type="entry name" value="vWFA"/>
    <property type="match status" value="1"/>
</dbReference>
<dbReference type="AlphaFoldDB" id="A0A1P8WPP0"/>